<keyword evidence="1" id="KW-0863">Zinc-finger</keyword>
<dbReference type="GO" id="GO:0003676">
    <property type="term" value="F:nucleic acid binding"/>
    <property type="evidence" value="ECO:0007669"/>
    <property type="project" value="InterPro"/>
</dbReference>
<feature type="region of interest" description="Disordered" evidence="2">
    <location>
        <begin position="245"/>
        <end position="274"/>
    </location>
</feature>
<dbReference type="Gene3D" id="2.40.70.10">
    <property type="entry name" value="Acid Proteases"/>
    <property type="match status" value="1"/>
</dbReference>
<dbReference type="CDD" id="cd00303">
    <property type="entry name" value="retropepsin_like"/>
    <property type="match status" value="1"/>
</dbReference>
<organism evidence="4 5">
    <name type="scientific">Hemibagrus guttatus</name>
    <dbReference type="NCBI Taxonomy" id="175788"/>
    <lineage>
        <taxon>Eukaryota</taxon>
        <taxon>Metazoa</taxon>
        <taxon>Chordata</taxon>
        <taxon>Craniata</taxon>
        <taxon>Vertebrata</taxon>
        <taxon>Euteleostomi</taxon>
        <taxon>Actinopterygii</taxon>
        <taxon>Neopterygii</taxon>
        <taxon>Teleostei</taxon>
        <taxon>Ostariophysi</taxon>
        <taxon>Siluriformes</taxon>
        <taxon>Bagridae</taxon>
        <taxon>Hemibagrus</taxon>
    </lineage>
</organism>
<dbReference type="Proteomes" id="UP001274896">
    <property type="component" value="Unassembled WGS sequence"/>
</dbReference>
<evidence type="ECO:0000259" key="3">
    <source>
        <dbReference type="PROSITE" id="PS50158"/>
    </source>
</evidence>
<feature type="domain" description="CCHC-type" evidence="3">
    <location>
        <begin position="291"/>
        <end position="306"/>
    </location>
</feature>
<sequence>MDPNTSASGGALSQNTSPIMDPAELRDIIVLQGALIRSYQDQVEALQDQLRSASLAAPRDQPAARGESPRLALPDKFEGSADRCRGFLRQCEVFFSHQPGMYREEETQCALVMSLLTGRALEWASAVWDADPQIRSSFAYFSGMSPRGRCLRTPVWAQAISLDTSWSYARGFCPTRGAGNYPFKDPTRAAQSGWNDASLWAVFRAGMNPELQRELACCTEETTLSQFVATAIRLDNLMHQHQAGTSRFTTVRPRSRPNYSSFREEAPEPMQLGRSRLVEPAHQQRSRMRLCYNCGASGHLSPRCPEKPSSAQVGGGSWFFSLLVPVSLCVSNRCVPVSALIDSGAAVNLINGALVERLGIPTFPCLPLLRITAIDSQPIGEGYLKCQTELLDFRVGLFHQECLAFYFTSSLASPMILGFPWLRRHDPQISWCSGELVRWSPACKETCLRDQVPRPCRTSCVRESPLTIPGHPPQEYAEFREVFSKERAAQLPAHQPWDCAIDLLPNASPPRGRVYPLSLPESKAMEEYIETTLAAGHIRPSTSPAAARFFFVGKKDGGLHPCIDYRGLNAITVPYLYPLPLVPAALEQLREARIFTKLDLRSAYNLVGIKKGNEWKTAFHTTHGHYEY</sequence>
<dbReference type="InterPro" id="IPR001878">
    <property type="entry name" value="Znf_CCHC"/>
</dbReference>
<evidence type="ECO:0000256" key="1">
    <source>
        <dbReference type="PROSITE-ProRule" id="PRU00047"/>
    </source>
</evidence>
<dbReference type="InterPro" id="IPR036875">
    <property type="entry name" value="Znf_CCHC_sf"/>
</dbReference>
<dbReference type="InterPro" id="IPR043502">
    <property type="entry name" value="DNA/RNA_pol_sf"/>
</dbReference>
<dbReference type="SMART" id="SM00343">
    <property type="entry name" value="ZnF_C2HC"/>
    <property type="match status" value="1"/>
</dbReference>
<dbReference type="Gene3D" id="3.10.10.10">
    <property type="entry name" value="HIV Type 1 Reverse Transcriptase, subunit A, domain 1"/>
    <property type="match status" value="1"/>
</dbReference>
<dbReference type="SUPFAM" id="SSF57756">
    <property type="entry name" value="Retrovirus zinc finger-like domains"/>
    <property type="match status" value="1"/>
</dbReference>
<reference evidence="4" key="1">
    <citation type="submission" date="2023-06" db="EMBL/GenBank/DDBJ databases">
        <title>Male Hemibagrus guttatus genome.</title>
        <authorList>
            <person name="Bian C."/>
        </authorList>
    </citation>
    <scope>NUCLEOTIDE SEQUENCE</scope>
    <source>
        <strain evidence="4">Male_cb2023</strain>
        <tissue evidence="4">Muscle</tissue>
    </source>
</reference>
<evidence type="ECO:0000256" key="2">
    <source>
        <dbReference type="SAM" id="MobiDB-lite"/>
    </source>
</evidence>
<accession>A0AAE0RJU6</accession>
<keyword evidence="1" id="KW-0862">Zinc</keyword>
<keyword evidence="5" id="KW-1185">Reference proteome</keyword>
<dbReference type="Pfam" id="PF00098">
    <property type="entry name" value="zf-CCHC"/>
    <property type="match status" value="1"/>
</dbReference>
<evidence type="ECO:0000313" key="5">
    <source>
        <dbReference type="Proteomes" id="UP001274896"/>
    </source>
</evidence>
<gene>
    <name evidence="4" type="ORF">QTP70_010779</name>
</gene>
<dbReference type="EMBL" id="JAUCMX010000001">
    <property type="protein sequence ID" value="KAK3556583.1"/>
    <property type="molecule type" value="Genomic_DNA"/>
</dbReference>
<dbReference type="Gene3D" id="3.30.70.270">
    <property type="match status" value="1"/>
</dbReference>
<dbReference type="CDD" id="cd01647">
    <property type="entry name" value="RT_LTR"/>
    <property type="match status" value="1"/>
</dbReference>
<dbReference type="InterPro" id="IPR032567">
    <property type="entry name" value="RTL1-rel"/>
</dbReference>
<dbReference type="GO" id="GO:0008270">
    <property type="term" value="F:zinc ion binding"/>
    <property type="evidence" value="ECO:0007669"/>
    <property type="project" value="UniProtKB-KW"/>
</dbReference>
<dbReference type="PANTHER" id="PTHR15503">
    <property type="entry name" value="LDOC1 RELATED"/>
    <property type="match status" value="1"/>
</dbReference>
<name>A0AAE0RJU6_9TELE</name>
<dbReference type="InterPro" id="IPR021109">
    <property type="entry name" value="Peptidase_aspartic_dom_sf"/>
</dbReference>
<comment type="caution">
    <text evidence="4">The sequence shown here is derived from an EMBL/GenBank/DDBJ whole genome shotgun (WGS) entry which is preliminary data.</text>
</comment>
<dbReference type="SUPFAM" id="SSF50630">
    <property type="entry name" value="Acid proteases"/>
    <property type="match status" value="1"/>
</dbReference>
<dbReference type="AlphaFoldDB" id="A0AAE0RJU6"/>
<dbReference type="SUPFAM" id="SSF56672">
    <property type="entry name" value="DNA/RNA polymerases"/>
    <property type="match status" value="1"/>
</dbReference>
<protein>
    <recommendedName>
        <fullName evidence="3">CCHC-type domain-containing protein</fullName>
    </recommendedName>
</protein>
<dbReference type="PANTHER" id="PTHR15503:SF22">
    <property type="entry name" value="TRANSPOSON TY3-I GAG POLYPROTEIN"/>
    <property type="match status" value="1"/>
</dbReference>
<dbReference type="Gene3D" id="4.10.60.10">
    <property type="entry name" value="Zinc finger, CCHC-type"/>
    <property type="match status" value="1"/>
</dbReference>
<dbReference type="PROSITE" id="PS50158">
    <property type="entry name" value="ZF_CCHC"/>
    <property type="match status" value="1"/>
</dbReference>
<proteinExistence type="predicted"/>
<dbReference type="InterPro" id="IPR043128">
    <property type="entry name" value="Rev_trsase/Diguanyl_cyclase"/>
</dbReference>
<keyword evidence="1" id="KW-0479">Metal-binding</keyword>
<evidence type="ECO:0000313" key="4">
    <source>
        <dbReference type="EMBL" id="KAK3556583.1"/>
    </source>
</evidence>